<dbReference type="AlphaFoldDB" id="A0A011WNJ6"/>
<name>A0A011WNJ6_RUMAL</name>
<dbReference type="RefSeq" id="WP_037289369.1">
    <property type="nucleotide sequence ID" value="NZ_JEOB01000004.1"/>
</dbReference>
<keyword evidence="2" id="KW-1185">Reference proteome</keyword>
<dbReference type="EMBL" id="JEOB01000004">
    <property type="protein sequence ID" value="EXM38545.1"/>
    <property type="molecule type" value="Genomic_DNA"/>
</dbReference>
<gene>
    <name evidence="1" type="ORF">RASY3_14610</name>
</gene>
<proteinExistence type="predicted"/>
<sequence length="185" mass="21934">MQIISNINDLKKIESGIIYVPTKSLYELLLKTICENKFQWKTWLSYYSEDYEFAIRIEHFEVRTYDNLAYYKSQSHFSNYNYYQLGYARRNPSYRVGDIVKICSKLRNQCYYGGVYCNKLMVEHNGEAHVIKEVLLGCRYRVVVNESTSEDWVYSNDMLENIVMIKDVEIPCSDNLALLGYKELK</sequence>
<organism evidence="1 2">
    <name type="scientific">Ruminococcus albus SY3</name>
    <dbReference type="NCBI Taxonomy" id="1341156"/>
    <lineage>
        <taxon>Bacteria</taxon>
        <taxon>Bacillati</taxon>
        <taxon>Bacillota</taxon>
        <taxon>Clostridia</taxon>
        <taxon>Eubacteriales</taxon>
        <taxon>Oscillospiraceae</taxon>
        <taxon>Ruminococcus</taxon>
    </lineage>
</organism>
<accession>A0A011WNJ6</accession>
<reference evidence="1 2" key="1">
    <citation type="submission" date="2013-06" db="EMBL/GenBank/DDBJ databases">
        <title>Rumen cellulosomics: divergent fiber-degrading strategies revealed by comparative genome-wide analysis of six Ruminococcal strains.</title>
        <authorList>
            <person name="Dassa B."/>
            <person name="Borovok I."/>
            <person name="Lamed R."/>
            <person name="Flint H."/>
            <person name="Yeoman C.J."/>
            <person name="White B."/>
            <person name="Bayer E.A."/>
        </authorList>
    </citation>
    <scope>NUCLEOTIDE SEQUENCE [LARGE SCALE GENOMIC DNA]</scope>
    <source>
        <strain evidence="1 2">SY3</strain>
    </source>
</reference>
<dbReference type="Proteomes" id="UP000021369">
    <property type="component" value="Unassembled WGS sequence"/>
</dbReference>
<comment type="caution">
    <text evidence="1">The sequence shown here is derived from an EMBL/GenBank/DDBJ whole genome shotgun (WGS) entry which is preliminary data.</text>
</comment>
<evidence type="ECO:0000313" key="1">
    <source>
        <dbReference type="EMBL" id="EXM38545.1"/>
    </source>
</evidence>
<evidence type="ECO:0000313" key="2">
    <source>
        <dbReference type="Proteomes" id="UP000021369"/>
    </source>
</evidence>
<protein>
    <submittedName>
        <fullName evidence="1">Uncharacterized protein</fullName>
    </submittedName>
</protein>